<feature type="region of interest" description="Disordered" evidence="1">
    <location>
        <begin position="163"/>
        <end position="203"/>
    </location>
</feature>
<feature type="region of interest" description="Disordered" evidence="1">
    <location>
        <begin position="269"/>
        <end position="294"/>
    </location>
</feature>
<protein>
    <submittedName>
        <fullName evidence="2">Uncharacterized protein</fullName>
    </submittedName>
</protein>
<organism evidence="2 3">
    <name type="scientific">Ziziphus jujuba var. spinosa</name>
    <dbReference type="NCBI Taxonomy" id="714518"/>
    <lineage>
        <taxon>Eukaryota</taxon>
        <taxon>Viridiplantae</taxon>
        <taxon>Streptophyta</taxon>
        <taxon>Embryophyta</taxon>
        <taxon>Tracheophyta</taxon>
        <taxon>Spermatophyta</taxon>
        <taxon>Magnoliopsida</taxon>
        <taxon>eudicotyledons</taxon>
        <taxon>Gunneridae</taxon>
        <taxon>Pentapetalae</taxon>
        <taxon>rosids</taxon>
        <taxon>fabids</taxon>
        <taxon>Rosales</taxon>
        <taxon>Rhamnaceae</taxon>
        <taxon>Paliureae</taxon>
        <taxon>Ziziphus</taxon>
    </lineage>
</organism>
<dbReference type="Proteomes" id="UP000813462">
    <property type="component" value="Unassembled WGS sequence"/>
</dbReference>
<comment type="caution">
    <text evidence="2">The sequence shown here is derived from an EMBL/GenBank/DDBJ whole genome shotgun (WGS) entry which is preliminary data.</text>
</comment>
<feature type="compositionally biased region" description="Acidic residues" evidence="1">
    <location>
        <begin position="179"/>
        <end position="195"/>
    </location>
</feature>
<evidence type="ECO:0000313" key="3">
    <source>
        <dbReference type="Proteomes" id="UP000813462"/>
    </source>
</evidence>
<gene>
    <name evidence="2" type="ORF">FEM48_Zijuj03G0186600</name>
</gene>
<evidence type="ECO:0000313" key="2">
    <source>
        <dbReference type="EMBL" id="KAH7538315.1"/>
    </source>
</evidence>
<dbReference type="AlphaFoldDB" id="A0A978VRZ0"/>
<evidence type="ECO:0000256" key="1">
    <source>
        <dbReference type="SAM" id="MobiDB-lite"/>
    </source>
</evidence>
<feature type="region of interest" description="Disordered" evidence="1">
    <location>
        <begin position="1"/>
        <end position="64"/>
    </location>
</feature>
<name>A0A978VRZ0_ZIZJJ</name>
<dbReference type="PANTHER" id="PTHR37258">
    <property type="entry name" value="FANTOM PROTEIN"/>
    <property type="match status" value="1"/>
</dbReference>
<sequence length="385" mass="42487">MLCSVPAGKSGSNWLDRLRSNKGFPTGDDDLDLDHFLTQNPSPSSSDSPHSIPPDAQGGGVLINRSEISRRTAAQDKEWYGIMSNVLSELFYMGGSDESSKLSGKKIPRKQTKPKLCVVSTRNNNSSNSNTSVIEVKKSSVFVQKGENAPVATASLNSDSNSLVETKAGNVGGGVVDVDGNEDEDEEEEEEEEEEKGERELKGYSRSEVTVIDTSCGLWKSEKLVFRRKNAWKVREKKGKLRSFGRKKRKGNDNGVVVVVGGKKKAKVLASEEDNGDQCTTPSSNERNNLKNDSGEEVCKAATNNLDTAKEEVSKDLRKRQEIYAVSSARNNGCLTGLFFPDHQEKLEREAQRLSLSKAFPQTRKTFQSFRTTLPRALIDNPRFD</sequence>
<reference evidence="2" key="1">
    <citation type="journal article" date="2021" name="Front. Plant Sci.">
        <title>Chromosome-Scale Genome Assembly for Chinese Sour Jujube and Insights Into Its Genome Evolution and Domestication Signature.</title>
        <authorList>
            <person name="Shen L.-Y."/>
            <person name="Luo H."/>
            <person name="Wang X.-L."/>
            <person name="Wang X.-M."/>
            <person name="Qiu X.-J."/>
            <person name="Liu H."/>
            <person name="Zhou S.-S."/>
            <person name="Jia K.-H."/>
            <person name="Nie S."/>
            <person name="Bao Y.-T."/>
            <person name="Zhang R.-G."/>
            <person name="Yun Q.-Z."/>
            <person name="Chai Y.-H."/>
            <person name="Lu J.-Y."/>
            <person name="Li Y."/>
            <person name="Zhao S.-W."/>
            <person name="Mao J.-F."/>
            <person name="Jia S.-G."/>
            <person name="Mao Y.-M."/>
        </authorList>
    </citation>
    <scope>NUCLEOTIDE SEQUENCE</scope>
    <source>
        <strain evidence="2">AT0</strain>
        <tissue evidence="2">Leaf</tissue>
    </source>
</reference>
<accession>A0A978VRZ0</accession>
<proteinExistence type="predicted"/>
<feature type="compositionally biased region" description="Polar residues" evidence="1">
    <location>
        <begin position="277"/>
        <end position="287"/>
    </location>
</feature>
<dbReference type="EMBL" id="JAEACU010000003">
    <property type="protein sequence ID" value="KAH7538315.1"/>
    <property type="molecule type" value="Genomic_DNA"/>
</dbReference>
<dbReference type="PANTHER" id="PTHR37258:SF1">
    <property type="entry name" value="FANTOM PROTEIN"/>
    <property type="match status" value="1"/>
</dbReference>
<feature type="compositionally biased region" description="Low complexity" evidence="1">
    <location>
        <begin position="41"/>
        <end position="54"/>
    </location>
</feature>